<name>A0A0F8X7H2_9ZZZZ</name>
<protein>
    <recommendedName>
        <fullName evidence="3">Type II secretion system protein GspG C-terminal domain-containing protein</fullName>
    </recommendedName>
</protein>
<reference evidence="2" key="1">
    <citation type="journal article" date="2015" name="Nature">
        <title>Complex archaea that bridge the gap between prokaryotes and eukaryotes.</title>
        <authorList>
            <person name="Spang A."/>
            <person name="Saw J.H."/>
            <person name="Jorgensen S.L."/>
            <person name="Zaremba-Niedzwiedzka K."/>
            <person name="Martijn J."/>
            <person name="Lind A.E."/>
            <person name="van Eijk R."/>
            <person name="Schleper C."/>
            <person name="Guy L."/>
            <person name="Ettema T.J."/>
        </authorList>
    </citation>
    <scope>NUCLEOTIDE SEQUENCE</scope>
</reference>
<dbReference type="NCBIfam" id="TIGR02532">
    <property type="entry name" value="IV_pilin_GFxxxE"/>
    <property type="match status" value="1"/>
</dbReference>
<evidence type="ECO:0000256" key="1">
    <source>
        <dbReference type="SAM" id="Phobius"/>
    </source>
</evidence>
<dbReference type="EMBL" id="LAZR01060873">
    <property type="protein sequence ID" value="KKK64768.1"/>
    <property type="molecule type" value="Genomic_DNA"/>
</dbReference>
<evidence type="ECO:0000313" key="2">
    <source>
        <dbReference type="EMBL" id="KKK64768.1"/>
    </source>
</evidence>
<keyword evidence="1" id="KW-1133">Transmembrane helix</keyword>
<proteinExistence type="predicted"/>
<dbReference type="InterPro" id="IPR012902">
    <property type="entry name" value="N_methyl_site"/>
</dbReference>
<dbReference type="SUPFAM" id="SSF54523">
    <property type="entry name" value="Pili subunits"/>
    <property type="match status" value="1"/>
</dbReference>
<evidence type="ECO:0008006" key="3">
    <source>
        <dbReference type="Google" id="ProtNLM"/>
    </source>
</evidence>
<feature type="non-terminal residue" evidence="2">
    <location>
        <position position="1"/>
    </location>
</feature>
<dbReference type="Pfam" id="PF07963">
    <property type="entry name" value="N_methyl"/>
    <property type="match status" value="1"/>
</dbReference>
<dbReference type="InterPro" id="IPR045584">
    <property type="entry name" value="Pilin-like"/>
</dbReference>
<keyword evidence="1" id="KW-0812">Transmembrane</keyword>
<gene>
    <name evidence="2" type="ORF">LCGC14_2980860</name>
</gene>
<sequence length="265" mass="30111">LIELPFDTLIVVRKRKSRAFTLIELLVVIAIIALLVSILLPSLAKAKDLAKATMCGVQTRNLALAYLLYREEWEFLPWGANYIGSHELGVGGEIFMLRRSVVEEMEDDGLDPIIAYTCPANPDEPRRWWIPYGSSPTSYPGPWGSHADDVDGAGRYINDDYGTYTYLEGKDLPDDTWSVGGIIDPDAQVATHNNLSSEHAMVGCLAMVWDYYYMGNHHFLNTSYKGFNTAYGDAHVEWTNTPDDFYDPPRTDVPYTTWGTWFYWW</sequence>
<accession>A0A0F8X7H2</accession>
<organism evidence="2">
    <name type="scientific">marine sediment metagenome</name>
    <dbReference type="NCBI Taxonomy" id="412755"/>
    <lineage>
        <taxon>unclassified sequences</taxon>
        <taxon>metagenomes</taxon>
        <taxon>ecological metagenomes</taxon>
    </lineage>
</organism>
<dbReference type="AlphaFoldDB" id="A0A0F8X7H2"/>
<keyword evidence="1" id="KW-0472">Membrane</keyword>
<dbReference type="Gene3D" id="3.30.700.10">
    <property type="entry name" value="Glycoprotein, Type 4 Pilin"/>
    <property type="match status" value="1"/>
</dbReference>
<feature type="transmembrane region" description="Helical" evidence="1">
    <location>
        <begin position="22"/>
        <end position="44"/>
    </location>
</feature>
<comment type="caution">
    <text evidence="2">The sequence shown here is derived from an EMBL/GenBank/DDBJ whole genome shotgun (WGS) entry which is preliminary data.</text>
</comment>
<dbReference type="PANTHER" id="PTHR30093">
    <property type="entry name" value="GENERAL SECRETION PATHWAY PROTEIN G"/>
    <property type="match status" value="1"/>
</dbReference>